<dbReference type="OrthoDB" id="9785203at2"/>
<feature type="domain" description="Acyl-CoA dehydrogenase/oxidase N-terminal" evidence="10">
    <location>
        <begin position="17"/>
        <end position="104"/>
    </location>
</feature>
<organism evidence="11 12">
    <name type="scientific">Exobacillus caeni</name>
    <dbReference type="NCBI Taxonomy" id="2574798"/>
    <lineage>
        <taxon>Bacteria</taxon>
        <taxon>Bacillati</taxon>
        <taxon>Bacillota</taxon>
        <taxon>Bacilli</taxon>
        <taxon>Bacillales</taxon>
        <taxon>Guptibacillaceae</taxon>
        <taxon>Exobacillus</taxon>
    </lineage>
</organism>
<dbReference type="PANTHER" id="PTHR43884:SF25">
    <property type="entry name" value="ACYL-COA DEHYDROGENASE YDBM-RELATED"/>
    <property type="match status" value="1"/>
</dbReference>
<gene>
    <name evidence="11" type="ORF">FCL54_10360</name>
</gene>
<dbReference type="InterPro" id="IPR009075">
    <property type="entry name" value="AcylCo_DH/oxidase_C"/>
</dbReference>
<evidence type="ECO:0000259" key="8">
    <source>
        <dbReference type="Pfam" id="PF00441"/>
    </source>
</evidence>
<dbReference type="Pfam" id="PF02771">
    <property type="entry name" value="Acyl-CoA_dh_N"/>
    <property type="match status" value="1"/>
</dbReference>
<evidence type="ECO:0000259" key="10">
    <source>
        <dbReference type="Pfam" id="PF02771"/>
    </source>
</evidence>
<evidence type="ECO:0000256" key="1">
    <source>
        <dbReference type="ARBA" id="ARBA00001974"/>
    </source>
</evidence>
<dbReference type="PIRSF" id="PIRSF016578">
    <property type="entry name" value="HsaA"/>
    <property type="match status" value="1"/>
</dbReference>
<feature type="domain" description="Acyl-CoA dehydrogenase/oxidase C-terminal" evidence="8">
    <location>
        <begin position="255"/>
        <end position="368"/>
    </location>
</feature>
<dbReference type="InterPro" id="IPR036250">
    <property type="entry name" value="AcylCo_DH-like_C"/>
</dbReference>
<accession>A0A5R9FD00</accession>
<evidence type="ECO:0000256" key="4">
    <source>
        <dbReference type="ARBA" id="ARBA00022827"/>
    </source>
</evidence>
<dbReference type="InterPro" id="IPR037069">
    <property type="entry name" value="AcylCoA_DH/ox_N_sf"/>
</dbReference>
<keyword evidence="3 6" id="KW-0285">Flavoprotein</keyword>
<feature type="region of interest" description="Disordered" evidence="7">
    <location>
        <begin position="135"/>
        <end position="156"/>
    </location>
</feature>
<comment type="caution">
    <text evidence="11">The sequence shown here is derived from an EMBL/GenBank/DDBJ whole genome shotgun (WGS) entry which is preliminary data.</text>
</comment>
<evidence type="ECO:0000259" key="9">
    <source>
        <dbReference type="Pfam" id="PF02770"/>
    </source>
</evidence>
<reference evidence="11 12" key="1">
    <citation type="submission" date="2019-04" db="EMBL/GenBank/DDBJ databases">
        <title>Bacillus caeni sp. nov., a bacterium isolated from mangrove sediment.</title>
        <authorList>
            <person name="Huang H."/>
            <person name="Mo K."/>
            <person name="Hu Y."/>
        </authorList>
    </citation>
    <scope>NUCLEOTIDE SEQUENCE [LARGE SCALE GENOMIC DNA]</scope>
    <source>
        <strain evidence="11 12">HB172195</strain>
    </source>
</reference>
<dbReference type="Gene3D" id="2.40.110.10">
    <property type="entry name" value="Butyryl-CoA Dehydrogenase, subunit A, domain 2"/>
    <property type="match status" value="1"/>
</dbReference>
<dbReference type="SUPFAM" id="SSF56645">
    <property type="entry name" value="Acyl-CoA dehydrogenase NM domain-like"/>
    <property type="match status" value="1"/>
</dbReference>
<comment type="cofactor">
    <cofactor evidence="1 6">
        <name>FAD</name>
        <dbReference type="ChEBI" id="CHEBI:57692"/>
    </cofactor>
</comment>
<evidence type="ECO:0000256" key="7">
    <source>
        <dbReference type="SAM" id="MobiDB-lite"/>
    </source>
</evidence>
<dbReference type="InterPro" id="IPR009100">
    <property type="entry name" value="AcylCoA_DH/oxidase_NM_dom_sf"/>
</dbReference>
<dbReference type="AlphaFoldDB" id="A0A5R9FD00"/>
<sequence>MLQKKERKIVDSFIKNERQEKLVKRAKELAERFKENTARIDQDAQLPFANIDMLKSAGFLGLAVPEEYGGEEISLYELVLVLEQLAQGDAATALGFGWHLGVLMDIRDRRTWDEETFKSLCLQIVEQNAFLNRAQTEPETGDPTRGGVPATTASNPNGKWILNGKKTYTTFGDALDHIIVKATIEGTEDIADFLVKADQEGIALEKKWDTLGMRGTRSDDLILENVEATLVETYDKERKEGLPPAWLLHIPPVYVGIALAARKEAIEFAKSYQPNSLPHPISEVPHIQSKIGELELELITGRHTLYSIAKKWDEDKEKRIAMAGELFAAKHVAVNAAIKAVDLSMKIVGGRSLSKDFPFERYYRDVRAGLHNPPVDDLTLHVLAGMALK</sequence>
<keyword evidence="12" id="KW-1185">Reference proteome</keyword>
<feature type="domain" description="Acyl-CoA oxidase/dehydrogenase middle" evidence="9">
    <location>
        <begin position="134"/>
        <end position="226"/>
    </location>
</feature>
<dbReference type="Proteomes" id="UP000308230">
    <property type="component" value="Unassembled WGS sequence"/>
</dbReference>
<evidence type="ECO:0000313" key="11">
    <source>
        <dbReference type="EMBL" id="TLS37535.1"/>
    </source>
</evidence>
<evidence type="ECO:0000256" key="5">
    <source>
        <dbReference type="ARBA" id="ARBA00023002"/>
    </source>
</evidence>
<keyword evidence="5 6" id="KW-0560">Oxidoreductase</keyword>
<evidence type="ECO:0000313" key="12">
    <source>
        <dbReference type="Proteomes" id="UP000308230"/>
    </source>
</evidence>
<comment type="similarity">
    <text evidence="2 6">Belongs to the acyl-CoA dehydrogenase family.</text>
</comment>
<evidence type="ECO:0000256" key="3">
    <source>
        <dbReference type="ARBA" id="ARBA00022630"/>
    </source>
</evidence>
<evidence type="ECO:0000256" key="6">
    <source>
        <dbReference type="RuleBase" id="RU362125"/>
    </source>
</evidence>
<dbReference type="PANTHER" id="PTHR43884">
    <property type="entry name" value="ACYL-COA DEHYDROGENASE"/>
    <property type="match status" value="1"/>
</dbReference>
<dbReference type="InterPro" id="IPR046373">
    <property type="entry name" value="Acyl-CoA_Oxase/DH_mid-dom_sf"/>
</dbReference>
<dbReference type="SUPFAM" id="SSF47203">
    <property type="entry name" value="Acyl-CoA dehydrogenase C-terminal domain-like"/>
    <property type="match status" value="1"/>
</dbReference>
<dbReference type="GO" id="GO:0050660">
    <property type="term" value="F:flavin adenine dinucleotide binding"/>
    <property type="evidence" value="ECO:0007669"/>
    <property type="project" value="InterPro"/>
</dbReference>
<dbReference type="EMBL" id="SWLG01000006">
    <property type="protein sequence ID" value="TLS37535.1"/>
    <property type="molecule type" value="Genomic_DNA"/>
</dbReference>
<dbReference type="GO" id="GO:0003995">
    <property type="term" value="F:acyl-CoA dehydrogenase activity"/>
    <property type="evidence" value="ECO:0007669"/>
    <property type="project" value="TreeGrafter"/>
</dbReference>
<dbReference type="Gene3D" id="1.20.140.10">
    <property type="entry name" value="Butyryl-CoA Dehydrogenase, subunit A, domain 3"/>
    <property type="match status" value="1"/>
</dbReference>
<evidence type="ECO:0000256" key="2">
    <source>
        <dbReference type="ARBA" id="ARBA00009347"/>
    </source>
</evidence>
<dbReference type="Pfam" id="PF02770">
    <property type="entry name" value="Acyl-CoA_dh_M"/>
    <property type="match status" value="1"/>
</dbReference>
<protein>
    <submittedName>
        <fullName evidence="11">Acyl-CoA dehydrogenase</fullName>
    </submittedName>
</protein>
<name>A0A5R9FD00_9BACL</name>
<dbReference type="InterPro" id="IPR013786">
    <property type="entry name" value="AcylCoA_DH/ox_N"/>
</dbReference>
<dbReference type="Gene3D" id="1.10.540.10">
    <property type="entry name" value="Acyl-CoA dehydrogenase/oxidase, N-terminal domain"/>
    <property type="match status" value="1"/>
</dbReference>
<dbReference type="Pfam" id="PF00441">
    <property type="entry name" value="Acyl-CoA_dh_1"/>
    <property type="match status" value="1"/>
</dbReference>
<keyword evidence="4 6" id="KW-0274">FAD</keyword>
<dbReference type="InterPro" id="IPR006091">
    <property type="entry name" value="Acyl-CoA_Oxase/DH_mid-dom"/>
</dbReference>
<proteinExistence type="inferred from homology"/>